<evidence type="ECO:0000259" key="7">
    <source>
        <dbReference type="PROSITE" id="PS52015"/>
    </source>
</evidence>
<sequence length="325" mass="34378">MKPSERILHQRHKEQRVLKLFLGCSVLGSLMAHAIAMTVQVGNFWNPAIPAYEDDLEVVVEDAPVDPPTVEKMVADPPEPPTAVATAQDVAIAAQLAPAPLPLAPSSQAPLPAGQDAPGKDAPASPNDPVTPLTNQTGENPTQSGGSGPITSPDGQGFGFGFGGFGAGFNLNGKPTGKPNGQPGEQEDGKAGGVPNGQSDGQVNGDPAGKPDETATRTAPPKSDRAPQPVCLECPKPKYRGSEGSPRVTYDIGSDGRVTNVRLRQSSGNSDLDRETLETFSKWRFDPKTIPDGGRQNVRVGFFYAKVRKATWRQANIQSRFRSSR</sequence>
<evidence type="ECO:0000256" key="2">
    <source>
        <dbReference type="ARBA" id="ARBA00022692"/>
    </source>
</evidence>
<dbReference type="AlphaFoldDB" id="A0A2T1E1K5"/>
<dbReference type="NCBIfam" id="TIGR01352">
    <property type="entry name" value="tonB_Cterm"/>
    <property type="match status" value="1"/>
</dbReference>
<dbReference type="InterPro" id="IPR006260">
    <property type="entry name" value="TonB/TolA_C"/>
</dbReference>
<evidence type="ECO:0000256" key="5">
    <source>
        <dbReference type="SAM" id="MobiDB-lite"/>
    </source>
</evidence>
<name>A0A2T1E1K5_9CYAN</name>
<organism evidence="8 9">
    <name type="scientific">Stenomitos frigidus ULC18</name>
    <dbReference type="NCBI Taxonomy" id="2107698"/>
    <lineage>
        <taxon>Bacteria</taxon>
        <taxon>Bacillati</taxon>
        <taxon>Cyanobacteriota</taxon>
        <taxon>Cyanophyceae</taxon>
        <taxon>Leptolyngbyales</taxon>
        <taxon>Leptolyngbyaceae</taxon>
        <taxon>Stenomitos</taxon>
    </lineage>
</organism>
<reference evidence="9" key="1">
    <citation type="submission" date="2018-02" db="EMBL/GenBank/DDBJ databases">
        <authorList>
            <person name="Moore K."/>
            <person name="Momper L."/>
        </authorList>
    </citation>
    <scope>NUCLEOTIDE SEQUENCE [LARGE SCALE GENOMIC DNA]</scope>
    <source>
        <strain evidence="9">ULC18</strain>
    </source>
</reference>
<dbReference type="GO" id="GO:0055085">
    <property type="term" value="P:transmembrane transport"/>
    <property type="evidence" value="ECO:0007669"/>
    <property type="project" value="InterPro"/>
</dbReference>
<feature type="non-terminal residue" evidence="8">
    <location>
        <position position="325"/>
    </location>
</feature>
<dbReference type="Pfam" id="PF03544">
    <property type="entry name" value="TonB_C"/>
    <property type="match status" value="1"/>
</dbReference>
<comment type="subcellular location">
    <subcellularLocation>
        <location evidence="1">Membrane</location>
        <topology evidence="1">Single-pass membrane protein</topology>
    </subcellularLocation>
</comment>
<proteinExistence type="predicted"/>
<evidence type="ECO:0000256" key="1">
    <source>
        <dbReference type="ARBA" id="ARBA00004167"/>
    </source>
</evidence>
<keyword evidence="3 6" id="KW-1133">Transmembrane helix</keyword>
<dbReference type="Gene3D" id="3.30.1150.10">
    <property type="match status" value="1"/>
</dbReference>
<gene>
    <name evidence="8" type="ORF">C7B82_19130</name>
</gene>
<feature type="compositionally biased region" description="Low complexity" evidence="5">
    <location>
        <begin position="101"/>
        <end position="113"/>
    </location>
</feature>
<keyword evidence="9" id="KW-1185">Reference proteome</keyword>
<dbReference type="SUPFAM" id="SSF74653">
    <property type="entry name" value="TolA/TonB C-terminal domain"/>
    <property type="match status" value="1"/>
</dbReference>
<dbReference type="Proteomes" id="UP000239576">
    <property type="component" value="Unassembled WGS sequence"/>
</dbReference>
<dbReference type="InterPro" id="IPR037682">
    <property type="entry name" value="TonB_C"/>
</dbReference>
<feature type="compositionally biased region" description="Gly residues" evidence="5">
    <location>
        <begin position="156"/>
        <end position="167"/>
    </location>
</feature>
<evidence type="ECO:0000313" key="9">
    <source>
        <dbReference type="Proteomes" id="UP000239576"/>
    </source>
</evidence>
<feature type="transmembrane region" description="Helical" evidence="6">
    <location>
        <begin position="20"/>
        <end position="39"/>
    </location>
</feature>
<dbReference type="EMBL" id="PVWK01000102">
    <property type="protein sequence ID" value="PSB26622.1"/>
    <property type="molecule type" value="Genomic_DNA"/>
</dbReference>
<keyword evidence="2 6" id="KW-0812">Transmembrane</keyword>
<accession>A0A2T1E1K5</accession>
<feature type="compositionally biased region" description="Polar residues" evidence="5">
    <location>
        <begin position="132"/>
        <end position="154"/>
    </location>
</feature>
<evidence type="ECO:0000313" key="8">
    <source>
        <dbReference type="EMBL" id="PSB26622.1"/>
    </source>
</evidence>
<dbReference type="GO" id="GO:0016020">
    <property type="term" value="C:membrane"/>
    <property type="evidence" value="ECO:0007669"/>
    <property type="project" value="UniProtKB-SubCell"/>
</dbReference>
<protein>
    <recommendedName>
        <fullName evidence="7">TonB C-terminal domain-containing protein</fullName>
    </recommendedName>
</protein>
<dbReference type="OrthoDB" id="532886at2"/>
<keyword evidence="4 6" id="KW-0472">Membrane</keyword>
<dbReference type="RefSeq" id="WP_146141198.1">
    <property type="nucleotide sequence ID" value="NZ_CAWNSW010000040.1"/>
</dbReference>
<evidence type="ECO:0000256" key="6">
    <source>
        <dbReference type="SAM" id="Phobius"/>
    </source>
</evidence>
<evidence type="ECO:0000256" key="3">
    <source>
        <dbReference type="ARBA" id="ARBA00022989"/>
    </source>
</evidence>
<feature type="region of interest" description="Disordered" evidence="5">
    <location>
        <begin position="101"/>
        <end position="253"/>
    </location>
</feature>
<dbReference type="PROSITE" id="PS52015">
    <property type="entry name" value="TONB_CTD"/>
    <property type="match status" value="1"/>
</dbReference>
<reference evidence="8 9" key="2">
    <citation type="submission" date="2018-03" db="EMBL/GenBank/DDBJ databases">
        <title>The ancient ancestry and fast evolution of plastids.</title>
        <authorList>
            <person name="Moore K.R."/>
            <person name="Magnabosco C."/>
            <person name="Momper L."/>
            <person name="Gold D.A."/>
            <person name="Bosak T."/>
            <person name="Fournier G.P."/>
        </authorList>
    </citation>
    <scope>NUCLEOTIDE SEQUENCE [LARGE SCALE GENOMIC DNA]</scope>
    <source>
        <strain evidence="8 9">ULC18</strain>
    </source>
</reference>
<evidence type="ECO:0000256" key="4">
    <source>
        <dbReference type="ARBA" id="ARBA00023136"/>
    </source>
</evidence>
<comment type="caution">
    <text evidence="8">The sequence shown here is derived from an EMBL/GenBank/DDBJ whole genome shotgun (WGS) entry which is preliminary data.</text>
</comment>
<feature type="domain" description="TonB C-terminal" evidence="7">
    <location>
        <begin position="218"/>
        <end position="313"/>
    </location>
</feature>